<feature type="compositionally biased region" description="Basic residues" evidence="1">
    <location>
        <begin position="73"/>
        <end position="86"/>
    </location>
</feature>
<evidence type="ECO:0000313" key="3">
    <source>
        <dbReference type="Proteomes" id="UP000716291"/>
    </source>
</evidence>
<dbReference type="EMBL" id="JAANQT010000296">
    <property type="protein sequence ID" value="KAG1312307.1"/>
    <property type="molecule type" value="Genomic_DNA"/>
</dbReference>
<reference evidence="2" key="1">
    <citation type="journal article" date="2020" name="Microb. Genom.">
        <title>Genetic diversity of clinical and environmental Mucorales isolates obtained from an investigation of mucormycosis cases among solid organ transplant recipients.</title>
        <authorList>
            <person name="Nguyen M.H."/>
            <person name="Kaul D."/>
            <person name="Muto C."/>
            <person name="Cheng S.J."/>
            <person name="Richter R.A."/>
            <person name="Bruno V.M."/>
            <person name="Liu G."/>
            <person name="Beyhan S."/>
            <person name="Sundermann A.J."/>
            <person name="Mounaud S."/>
            <person name="Pasculle A.W."/>
            <person name="Nierman W.C."/>
            <person name="Driscoll E."/>
            <person name="Cumbie R."/>
            <person name="Clancy C.J."/>
            <person name="Dupont C.L."/>
        </authorList>
    </citation>
    <scope>NUCLEOTIDE SEQUENCE</scope>
    <source>
        <strain evidence="2">GL11</strain>
    </source>
</reference>
<comment type="caution">
    <text evidence="2">The sequence shown here is derived from an EMBL/GenBank/DDBJ whole genome shotgun (WGS) entry which is preliminary data.</text>
</comment>
<evidence type="ECO:0000256" key="1">
    <source>
        <dbReference type="SAM" id="MobiDB-lite"/>
    </source>
</evidence>
<proteinExistence type="predicted"/>
<evidence type="ECO:0000313" key="2">
    <source>
        <dbReference type="EMBL" id="KAG1312307.1"/>
    </source>
</evidence>
<dbReference type="Proteomes" id="UP000716291">
    <property type="component" value="Unassembled WGS sequence"/>
</dbReference>
<gene>
    <name evidence="2" type="ORF">G6F64_003136</name>
</gene>
<accession>A0A9P6XFA3</accession>
<sequence>METDMDHRINCIFIDESAFHISLSSSMVWLMREPRAFAVQHKARAKTTTILGDNLCSRNLQHEGKKCPMKESSKKRKATGKPKAKKSVGTVLGHGFNFIAVTLLNVLDRHEQSKRHYLVMNNASIRNLDLITKWIVACGYGSVYPPP</sequence>
<dbReference type="OrthoDB" id="10280564at2759"/>
<keyword evidence="3" id="KW-1185">Reference proteome</keyword>
<dbReference type="AlphaFoldDB" id="A0A9P6XFA3"/>
<protein>
    <submittedName>
        <fullName evidence="2">Uncharacterized protein</fullName>
    </submittedName>
</protein>
<name>A0A9P6XFA3_RHIOR</name>
<organism evidence="2 3">
    <name type="scientific">Rhizopus oryzae</name>
    <name type="common">Mucormycosis agent</name>
    <name type="synonym">Rhizopus arrhizus var. delemar</name>
    <dbReference type="NCBI Taxonomy" id="64495"/>
    <lineage>
        <taxon>Eukaryota</taxon>
        <taxon>Fungi</taxon>
        <taxon>Fungi incertae sedis</taxon>
        <taxon>Mucoromycota</taxon>
        <taxon>Mucoromycotina</taxon>
        <taxon>Mucoromycetes</taxon>
        <taxon>Mucorales</taxon>
        <taxon>Mucorineae</taxon>
        <taxon>Rhizopodaceae</taxon>
        <taxon>Rhizopus</taxon>
    </lineage>
</organism>
<feature type="region of interest" description="Disordered" evidence="1">
    <location>
        <begin position="64"/>
        <end position="86"/>
    </location>
</feature>